<dbReference type="PANTHER" id="PTHR48060">
    <property type="entry name" value="DNA DAMAGE-REPAIR/TOLERATION PROTEIN DRT100"/>
    <property type="match status" value="1"/>
</dbReference>
<keyword evidence="2 4" id="KW-0732">Signal</keyword>
<dbReference type="SUPFAM" id="SSF52058">
    <property type="entry name" value="L domain-like"/>
    <property type="match status" value="1"/>
</dbReference>
<name>A0ABR2QKX8_9ROSI</name>
<sequence>MGNTFLSLALLIISHFFTATFSMKSTTIFTDQSALLTLKCYVLRDPENLLSTNWSASTPVCSWFGISCGSKHRRVTVINLHGLGHIGTLPPYIGNLTFLALISVENNNFHGQLPVQLSDLRPLKRIRFGDLSKLESLSLFDNQISGRIPSSLFKCKELQFLSVSSNHLEGSLAVEIGNLSMLQVLYIGQNQFEEQIGNLKRVEWLNLGPNNFVGPIPPSIFNSSTLSSVSFAVNQLSGHLPPTMGLWLPNLEEIYLGKNDLVGPFRSRSPMPLSSFLSTCHIISCPDPFLKLLAI</sequence>
<protein>
    <recommendedName>
        <fullName evidence="5">Leucine-rich repeat-containing N-terminal plant-type domain-containing protein</fullName>
    </recommendedName>
</protein>
<dbReference type="Pfam" id="PF00560">
    <property type="entry name" value="LRR_1"/>
    <property type="match status" value="2"/>
</dbReference>
<dbReference type="Proteomes" id="UP001396334">
    <property type="component" value="Unassembled WGS sequence"/>
</dbReference>
<keyword evidence="1" id="KW-0433">Leucine-rich repeat</keyword>
<keyword evidence="3" id="KW-0677">Repeat</keyword>
<feature type="chain" id="PRO_5047207665" description="Leucine-rich repeat-containing N-terminal plant-type domain-containing protein" evidence="4">
    <location>
        <begin position="23"/>
        <end position="295"/>
    </location>
</feature>
<evidence type="ECO:0000256" key="4">
    <source>
        <dbReference type="SAM" id="SignalP"/>
    </source>
</evidence>
<comment type="caution">
    <text evidence="6">The sequence shown here is derived from an EMBL/GenBank/DDBJ whole genome shotgun (WGS) entry which is preliminary data.</text>
</comment>
<evidence type="ECO:0000256" key="2">
    <source>
        <dbReference type="ARBA" id="ARBA00022729"/>
    </source>
</evidence>
<dbReference type="InterPro" id="IPR053211">
    <property type="entry name" value="DNA_repair-toleration"/>
</dbReference>
<dbReference type="EMBL" id="JBBPBN010000036">
    <property type="protein sequence ID" value="KAK9001328.1"/>
    <property type="molecule type" value="Genomic_DNA"/>
</dbReference>
<proteinExistence type="predicted"/>
<dbReference type="Gene3D" id="3.80.10.10">
    <property type="entry name" value="Ribonuclease Inhibitor"/>
    <property type="match status" value="3"/>
</dbReference>
<dbReference type="PANTHER" id="PTHR48060:SF21">
    <property type="entry name" value="L DOMAIN-LIKE PROTEIN"/>
    <property type="match status" value="1"/>
</dbReference>
<accession>A0ABR2QKX8</accession>
<feature type="signal peptide" evidence="4">
    <location>
        <begin position="1"/>
        <end position="22"/>
    </location>
</feature>
<reference evidence="6 7" key="1">
    <citation type="journal article" date="2024" name="G3 (Bethesda)">
        <title>Genome assembly of Hibiscus sabdariffa L. provides insights into metabolisms of medicinal natural products.</title>
        <authorList>
            <person name="Kim T."/>
        </authorList>
    </citation>
    <scope>NUCLEOTIDE SEQUENCE [LARGE SCALE GENOMIC DNA]</scope>
    <source>
        <strain evidence="6">TK-2024</strain>
        <tissue evidence="6">Old leaves</tissue>
    </source>
</reference>
<feature type="domain" description="Leucine-rich repeat-containing N-terminal plant-type" evidence="5">
    <location>
        <begin position="31"/>
        <end position="68"/>
    </location>
</feature>
<evidence type="ECO:0000256" key="3">
    <source>
        <dbReference type="ARBA" id="ARBA00022737"/>
    </source>
</evidence>
<evidence type="ECO:0000313" key="6">
    <source>
        <dbReference type="EMBL" id="KAK9001328.1"/>
    </source>
</evidence>
<dbReference type="InterPro" id="IPR001611">
    <property type="entry name" value="Leu-rich_rpt"/>
</dbReference>
<organism evidence="6 7">
    <name type="scientific">Hibiscus sabdariffa</name>
    <name type="common">roselle</name>
    <dbReference type="NCBI Taxonomy" id="183260"/>
    <lineage>
        <taxon>Eukaryota</taxon>
        <taxon>Viridiplantae</taxon>
        <taxon>Streptophyta</taxon>
        <taxon>Embryophyta</taxon>
        <taxon>Tracheophyta</taxon>
        <taxon>Spermatophyta</taxon>
        <taxon>Magnoliopsida</taxon>
        <taxon>eudicotyledons</taxon>
        <taxon>Gunneridae</taxon>
        <taxon>Pentapetalae</taxon>
        <taxon>rosids</taxon>
        <taxon>malvids</taxon>
        <taxon>Malvales</taxon>
        <taxon>Malvaceae</taxon>
        <taxon>Malvoideae</taxon>
        <taxon>Hibiscus</taxon>
    </lineage>
</organism>
<dbReference type="Pfam" id="PF08263">
    <property type="entry name" value="LRRNT_2"/>
    <property type="match status" value="1"/>
</dbReference>
<evidence type="ECO:0000259" key="5">
    <source>
        <dbReference type="Pfam" id="PF08263"/>
    </source>
</evidence>
<dbReference type="InterPro" id="IPR032675">
    <property type="entry name" value="LRR_dom_sf"/>
</dbReference>
<evidence type="ECO:0000256" key="1">
    <source>
        <dbReference type="ARBA" id="ARBA00022614"/>
    </source>
</evidence>
<gene>
    <name evidence="6" type="ORF">V6N11_083114</name>
</gene>
<keyword evidence="7" id="KW-1185">Reference proteome</keyword>
<evidence type="ECO:0000313" key="7">
    <source>
        <dbReference type="Proteomes" id="UP001396334"/>
    </source>
</evidence>
<dbReference type="InterPro" id="IPR013210">
    <property type="entry name" value="LRR_N_plant-typ"/>
</dbReference>